<feature type="compositionally biased region" description="Basic and acidic residues" evidence="1">
    <location>
        <begin position="7"/>
        <end position="25"/>
    </location>
</feature>
<dbReference type="OrthoDB" id="9952634at2"/>
<protein>
    <submittedName>
        <fullName evidence="2">Uncharacterized protein</fullName>
    </submittedName>
</protein>
<dbReference type="Proteomes" id="UP000198748">
    <property type="component" value="Unassembled WGS sequence"/>
</dbReference>
<proteinExistence type="predicted"/>
<evidence type="ECO:0000313" key="3">
    <source>
        <dbReference type="Proteomes" id="UP000198748"/>
    </source>
</evidence>
<evidence type="ECO:0000313" key="2">
    <source>
        <dbReference type="EMBL" id="SDH41597.1"/>
    </source>
</evidence>
<feature type="region of interest" description="Disordered" evidence="1">
    <location>
        <begin position="1"/>
        <end position="26"/>
    </location>
</feature>
<organism evidence="2 3">
    <name type="scientific">Dyadobacter soli</name>
    <dbReference type="NCBI Taxonomy" id="659014"/>
    <lineage>
        <taxon>Bacteria</taxon>
        <taxon>Pseudomonadati</taxon>
        <taxon>Bacteroidota</taxon>
        <taxon>Cytophagia</taxon>
        <taxon>Cytophagales</taxon>
        <taxon>Spirosomataceae</taxon>
        <taxon>Dyadobacter</taxon>
    </lineage>
</organism>
<name>A0A1G8C7U0_9BACT</name>
<keyword evidence="3" id="KW-1185">Reference proteome</keyword>
<dbReference type="EMBL" id="FNAN01000036">
    <property type="protein sequence ID" value="SDH41597.1"/>
    <property type="molecule type" value="Genomic_DNA"/>
</dbReference>
<evidence type="ECO:0000256" key="1">
    <source>
        <dbReference type="SAM" id="MobiDB-lite"/>
    </source>
</evidence>
<sequence length="63" mass="7169">MNTLEIFEEKGRKKGVEEGKQETTHKSVRNMIKQSSLTNEQIASIMEVSVNYVAEIREDLAAE</sequence>
<reference evidence="3" key="1">
    <citation type="submission" date="2016-10" db="EMBL/GenBank/DDBJ databases">
        <authorList>
            <person name="Varghese N."/>
            <person name="Submissions S."/>
        </authorList>
    </citation>
    <scope>NUCLEOTIDE SEQUENCE [LARGE SCALE GENOMIC DNA]</scope>
    <source>
        <strain evidence="3">DSM 25329</strain>
    </source>
</reference>
<accession>A0A1G8C7U0</accession>
<dbReference type="RefSeq" id="WP_143017015.1">
    <property type="nucleotide sequence ID" value="NZ_FNAN01000036.1"/>
</dbReference>
<dbReference type="AlphaFoldDB" id="A0A1G8C7U0"/>
<gene>
    <name evidence="2" type="ORF">SAMN04487996_13626</name>
</gene>